<sequence>MAVAMGAAPSVARADDTNNRSFAGCPLLIERFSGDCVVKLQHYLNVVNPGYALAEDGKFGRLTRIAVLDFQGRNRLGADGNVGGITADALTAQYNAKQPPPPPANSPISCLAQGKVSDHKGNCVSDGVVGGGKPLGECLKEAAIDEATQKTLERAFTQGKFSSWKTALSTVKKISPFLTAAEAFKCGWWDRPGS</sequence>
<protein>
    <submittedName>
        <fullName evidence="2">Putative peptidoglycan-binding domain-containing protein</fullName>
    </submittedName>
</protein>
<dbReference type="Proteomes" id="UP000021053">
    <property type="component" value="Unassembled WGS sequence"/>
</dbReference>
<dbReference type="RefSeq" id="WP_084700595.1">
    <property type="nucleotide sequence ID" value="NZ_KK073874.1"/>
</dbReference>
<dbReference type="OrthoDB" id="5503950at2"/>
<proteinExistence type="predicted"/>
<dbReference type="InterPro" id="IPR036366">
    <property type="entry name" value="PGBDSf"/>
</dbReference>
<dbReference type="InterPro" id="IPR036365">
    <property type="entry name" value="PGBD-like_sf"/>
</dbReference>
<dbReference type="InterPro" id="IPR002477">
    <property type="entry name" value="Peptidoglycan-bd-like"/>
</dbReference>
<keyword evidence="3" id="KW-1185">Reference proteome</keyword>
<dbReference type="EMBL" id="JFBT01000001">
    <property type="protein sequence ID" value="EXG82287.1"/>
    <property type="molecule type" value="Genomic_DNA"/>
</dbReference>
<dbReference type="AlphaFoldDB" id="A0A010ZYM3"/>
<organism evidence="2 3">
    <name type="scientific">Cryptosporangium arvum DSM 44712</name>
    <dbReference type="NCBI Taxonomy" id="927661"/>
    <lineage>
        <taxon>Bacteria</taxon>
        <taxon>Bacillati</taxon>
        <taxon>Actinomycetota</taxon>
        <taxon>Actinomycetes</taxon>
        <taxon>Cryptosporangiales</taxon>
        <taxon>Cryptosporangiaceae</taxon>
        <taxon>Cryptosporangium</taxon>
    </lineage>
</organism>
<dbReference type="HOGENOM" id="CLU_1400452_0_0_11"/>
<gene>
    <name evidence="2" type="ORF">CryarDRAFT_3453</name>
</gene>
<dbReference type="Gene3D" id="1.10.101.10">
    <property type="entry name" value="PGBD-like superfamily/PGBD"/>
    <property type="match status" value="1"/>
</dbReference>
<feature type="domain" description="Peptidoglycan binding-like" evidence="1">
    <location>
        <begin position="34"/>
        <end position="90"/>
    </location>
</feature>
<dbReference type="Pfam" id="PF01471">
    <property type="entry name" value="PG_binding_1"/>
    <property type="match status" value="1"/>
</dbReference>
<reference evidence="2 3" key="1">
    <citation type="submission" date="2013-07" db="EMBL/GenBank/DDBJ databases">
        <authorList>
            <consortium name="DOE Joint Genome Institute"/>
            <person name="Eisen J."/>
            <person name="Huntemann M."/>
            <person name="Han J."/>
            <person name="Chen A."/>
            <person name="Kyrpides N."/>
            <person name="Mavromatis K."/>
            <person name="Markowitz V."/>
            <person name="Palaniappan K."/>
            <person name="Ivanova N."/>
            <person name="Schaumberg A."/>
            <person name="Pati A."/>
            <person name="Liolios K."/>
            <person name="Nordberg H.P."/>
            <person name="Cantor M.N."/>
            <person name="Hua S.X."/>
            <person name="Woyke T."/>
        </authorList>
    </citation>
    <scope>NUCLEOTIDE SEQUENCE [LARGE SCALE GENOMIC DNA]</scope>
    <source>
        <strain evidence="2 3">DSM 44712</strain>
    </source>
</reference>
<evidence type="ECO:0000313" key="3">
    <source>
        <dbReference type="Proteomes" id="UP000021053"/>
    </source>
</evidence>
<accession>A0A010ZYM3</accession>
<comment type="caution">
    <text evidence="2">The sequence shown here is derived from an EMBL/GenBank/DDBJ whole genome shotgun (WGS) entry which is preliminary data.</text>
</comment>
<evidence type="ECO:0000259" key="1">
    <source>
        <dbReference type="Pfam" id="PF01471"/>
    </source>
</evidence>
<name>A0A010ZYM3_9ACTN</name>
<dbReference type="SUPFAM" id="SSF47090">
    <property type="entry name" value="PGBD-like"/>
    <property type="match status" value="1"/>
</dbReference>
<evidence type="ECO:0000313" key="2">
    <source>
        <dbReference type="EMBL" id="EXG82287.1"/>
    </source>
</evidence>